<dbReference type="Proteomes" id="UP000807504">
    <property type="component" value="Unassembled WGS sequence"/>
</dbReference>
<dbReference type="Pfam" id="PF00019">
    <property type="entry name" value="TGF_beta"/>
    <property type="match status" value="1"/>
</dbReference>
<evidence type="ECO:0000256" key="3">
    <source>
        <dbReference type="ARBA" id="ARBA00022525"/>
    </source>
</evidence>
<gene>
    <name evidence="6" type="ORF">HNY73_013091</name>
</gene>
<evidence type="ECO:0000313" key="7">
    <source>
        <dbReference type="Proteomes" id="UP000807504"/>
    </source>
</evidence>
<evidence type="ECO:0000256" key="2">
    <source>
        <dbReference type="ARBA" id="ARBA00006656"/>
    </source>
</evidence>
<dbReference type="GO" id="GO:0005125">
    <property type="term" value="F:cytokine activity"/>
    <property type="evidence" value="ECO:0007669"/>
    <property type="project" value="TreeGrafter"/>
</dbReference>
<dbReference type="CDD" id="cd13756">
    <property type="entry name" value="TGF_beta_BMPs_GDFs"/>
    <property type="match status" value="1"/>
</dbReference>
<dbReference type="GO" id="GO:0008083">
    <property type="term" value="F:growth factor activity"/>
    <property type="evidence" value="ECO:0007669"/>
    <property type="project" value="UniProtKB-KW"/>
</dbReference>
<evidence type="ECO:0000259" key="5">
    <source>
        <dbReference type="PROSITE" id="PS51362"/>
    </source>
</evidence>
<evidence type="ECO:0000313" key="6">
    <source>
        <dbReference type="EMBL" id="KAF8782856.1"/>
    </source>
</evidence>
<comment type="subcellular location">
    <subcellularLocation>
        <location evidence="1">Secreted</location>
    </subcellularLocation>
</comment>
<dbReference type="PANTHER" id="PTHR11848">
    <property type="entry name" value="TGF-BETA FAMILY"/>
    <property type="match status" value="1"/>
</dbReference>
<dbReference type="InterPro" id="IPR001839">
    <property type="entry name" value="TGF-b_C"/>
</dbReference>
<feature type="domain" description="TGF-beta family profile" evidence="5">
    <location>
        <begin position="224"/>
        <end position="341"/>
    </location>
</feature>
<dbReference type="Gene3D" id="2.10.90.10">
    <property type="entry name" value="Cystine-knot cytokines"/>
    <property type="match status" value="1"/>
</dbReference>
<reference evidence="6" key="2">
    <citation type="submission" date="2020-06" db="EMBL/GenBank/DDBJ databases">
        <authorList>
            <person name="Sheffer M."/>
        </authorList>
    </citation>
    <scope>NUCLEOTIDE SEQUENCE</scope>
</reference>
<organism evidence="6 7">
    <name type="scientific">Argiope bruennichi</name>
    <name type="common">Wasp spider</name>
    <name type="synonym">Aranea bruennichi</name>
    <dbReference type="NCBI Taxonomy" id="94029"/>
    <lineage>
        <taxon>Eukaryota</taxon>
        <taxon>Metazoa</taxon>
        <taxon>Ecdysozoa</taxon>
        <taxon>Arthropoda</taxon>
        <taxon>Chelicerata</taxon>
        <taxon>Arachnida</taxon>
        <taxon>Araneae</taxon>
        <taxon>Araneomorphae</taxon>
        <taxon>Entelegynae</taxon>
        <taxon>Araneoidea</taxon>
        <taxon>Araneidae</taxon>
        <taxon>Argiope</taxon>
    </lineage>
</organism>
<proteinExistence type="inferred from homology"/>
<dbReference type="EMBL" id="JABXBU010001863">
    <property type="protein sequence ID" value="KAF8782856.1"/>
    <property type="molecule type" value="Genomic_DNA"/>
</dbReference>
<accession>A0A8T0EWX7</accession>
<dbReference type="InterPro" id="IPR015615">
    <property type="entry name" value="TGF-beta-rel"/>
</dbReference>
<keyword evidence="4" id="KW-0339">Growth factor</keyword>
<protein>
    <submittedName>
        <fullName evidence="6">Bone morphogenetic protein 7 like protein</fullName>
    </submittedName>
</protein>
<dbReference type="AlphaFoldDB" id="A0A8T0EWX7"/>
<evidence type="ECO:0000256" key="4">
    <source>
        <dbReference type="RuleBase" id="RU000354"/>
    </source>
</evidence>
<keyword evidence="7" id="KW-1185">Reference proteome</keyword>
<dbReference type="SMART" id="SM00204">
    <property type="entry name" value="TGFB"/>
    <property type="match status" value="1"/>
</dbReference>
<evidence type="ECO:0000256" key="1">
    <source>
        <dbReference type="ARBA" id="ARBA00004613"/>
    </source>
</evidence>
<reference evidence="6" key="1">
    <citation type="journal article" date="2020" name="bioRxiv">
        <title>Chromosome-level reference genome of the European wasp spider Argiope bruennichi: a resource for studies on range expansion and evolutionary adaptation.</title>
        <authorList>
            <person name="Sheffer M.M."/>
            <person name="Hoppe A."/>
            <person name="Krehenwinkel H."/>
            <person name="Uhl G."/>
            <person name="Kuss A.W."/>
            <person name="Jensen L."/>
            <person name="Jensen C."/>
            <person name="Gillespie R.G."/>
            <person name="Hoff K.J."/>
            <person name="Prost S."/>
        </authorList>
    </citation>
    <scope>NUCLEOTIDE SEQUENCE</scope>
</reference>
<sequence>MNERKTTTFNFLKMKNKKIFFALLAVCYIGDSAEDAQWETVLPSFFKRKYRAWSTNDTCNYERLKSLSTNVSQVWIDDETVHSAKARPAINHHDVRKVEFRLEFPRLSRKNIANLVKRRIVADIIPKGNKRDRFNVTALTVFVNENILELTFDVTTLYETSKVDFLDDINFNFRIVRLNGKTVKLLMRKNPKGFIILYESVETCNFMEFLHHDGRFGRSQVFHRMKNIPRNDLKSAPFLPDSRLCELNDFSISFMDIGLNWIIFPEVANIGICEGICSINSVKTGYRLLQNAFYYKANKGQPSSCRPSKFGSMTIIYIDYSDEMPVIAKFTGMIVKQCSCM</sequence>
<name>A0A8T0EWX7_ARGBR</name>
<keyword evidence="3" id="KW-0964">Secreted</keyword>
<dbReference type="GO" id="GO:0005615">
    <property type="term" value="C:extracellular space"/>
    <property type="evidence" value="ECO:0007669"/>
    <property type="project" value="TreeGrafter"/>
</dbReference>
<comment type="similarity">
    <text evidence="2 4">Belongs to the TGF-beta family.</text>
</comment>
<dbReference type="InterPro" id="IPR029034">
    <property type="entry name" value="Cystine-knot_cytokine"/>
</dbReference>
<comment type="caution">
    <text evidence="6">The sequence shown here is derived from an EMBL/GenBank/DDBJ whole genome shotgun (WGS) entry which is preliminary data.</text>
</comment>
<dbReference type="SUPFAM" id="SSF57501">
    <property type="entry name" value="Cystine-knot cytokines"/>
    <property type="match status" value="1"/>
</dbReference>
<dbReference type="PROSITE" id="PS51362">
    <property type="entry name" value="TGF_BETA_2"/>
    <property type="match status" value="1"/>
</dbReference>